<feature type="compositionally biased region" description="Basic and acidic residues" evidence="2">
    <location>
        <begin position="133"/>
        <end position="146"/>
    </location>
</feature>
<feature type="non-terminal residue" evidence="3">
    <location>
        <position position="360"/>
    </location>
</feature>
<protein>
    <submittedName>
        <fullName evidence="3">Uncharacterized protein</fullName>
    </submittedName>
</protein>
<evidence type="ECO:0000313" key="3">
    <source>
        <dbReference type="EMBL" id="CAK9037586.1"/>
    </source>
</evidence>
<evidence type="ECO:0000256" key="2">
    <source>
        <dbReference type="SAM" id="MobiDB-lite"/>
    </source>
</evidence>
<feature type="coiled-coil region" evidence="1">
    <location>
        <begin position="1"/>
        <end position="28"/>
    </location>
</feature>
<keyword evidence="1" id="KW-0175">Coiled coil</keyword>
<organism evidence="3 4">
    <name type="scientific">Durusdinium trenchii</name>
    <dbReference type="NCBI Taxonomy" id="1381693"/>
    <lineage>
        <taxon>Eukaryota</taxon>
        <taxon>Sar</taxon>
        <taxon>Alveolata</taxon>
        <taxon>Dinophyceae</taxon>
        <taxon>Suessiales</taxon>
        <taxon>Symbiodiniaceae</taxon>
        <taxon>Durusdinium</taxon>
    </lineage>
</organism>
<feature type="region of interest" description="Disordered" evidence="2">
    <location>
        <begin position="88"/>
        <end position="147"/>
    </location>
</feature>
<gene>
    <name evidence="3" type="ORF">SCF082_LOCUS22247</name>
</gene>
<sequence length="360" mass="40626">VSKEKKRRKEAKRKAKKWQKLFNEQEVEAKRLAALVKERESEILRLRASAFGLEQVRKVCMGAPGEPLALLRAQLPLVQPPLAQPPLTQVAAPLVEDEGASGDDRRGREQRRERRRKRRRGGEWGEAPLPGEPTRRGNQREEEQRARPSILKQFFAKHSSWVYSKEAQQEQRGRGRGERGKRDAKTEPWRLPYLDTVVVPSENARATGAEHDYFLIGARKLLDDTTGCEAASVICMTATRIFLRTVKTHAGLGNTSADAVMDTQVAIATRLSKDLVNIPHRRPTPEEMEQHTLLWILFPRMRPLGVACAHKKMALICAKLTQELAFVVEMGVKGRRWFGASEESLESGLVDLCTTTTSDL</sequence>
<comment type="caution">
    <text evidence="3">The sequence shown here is derived from an EMBL/GenBank/DDBJ whole genome shotgun (WGS) entry which is preliminary data.</text>
</comment>
<keyword evidence="4" id="KW-1185">Reference proteome</keyword>
<feature type="compositionally biased region" description="Basic and acidic residues" evidence="2">
    <location>
        <begin position="102"/>
        <end position="112"/>
    </location>
</feature>
<feature type="region of interest" description="Disordered" evidence="2">
    <location>
        <begin position="164"/>
        <end position="187"/>
    </location>
</feature>
<name>A0ABP0LEK1_9DINO</name>
<dbReference type="Proteomes" id="UP001642464">
    <property type="component" value="Unassembled WGS sequence"/>
</dbReference>
<accession>A0ABP0LEK1</accession>
<evidence type="ECO:0000313" key="4">
    <source>
        <dbReference type="Proteomes" id="UP001642464"/>
    </source>
</evidence>
<evidence type="ECO:0000256" key="1">
    <source>
        <dbReference type="SAM" id="Coils"/>
    </source>
</evidence>
<feature type="compositionally biased region" description="Basic and acidic residues" evidence="2">
    <location>
        <begin position="167"/>
        <end position="187"/>
    </location>
</feature>
<dbReference type="EMBL" id="CAXAMM010015901">
    <property type="protein sequence ID" value="CAK9037586.1"/>
    <property type="molecule type" value="Genomic_DNA"/>
</dbReference>
<reference evidence="3 4" key="1">
    <citation type="submission" date="2024-02" db="EMBL/GenBank/DDBJ databases">
        <authorList>
            <person name="Chen Y."/>
            <person name="Shah S."/>
            <person name="Dougan E. K."/>
            <person name="Thang M."/>
            <person name="Chan C."/>
        </authorList>
    </citation>
    <scope>NUCLEOTIDE SEQUENCE [LARGE SCALE GENOMIC DNA]</scope>
</reference>
<feature type="non-terminal residue" evidence="3">
    <location>
        <position position="1"/>
    </location>
</feature>
<proteinExistence type="predicted"/>